<dbReference type="SUPFAM" id="SSF52266">
    <property type="entry name" value="SGNH hydrolase"/>
    <property type="match status" value="1"/>
</dbReference>
<evidence type="ECO:0000313" key="2">
    <source>
        <dbReference type="Proteomes" id="UP001597299"/>
    </source>
</evidence>
<keyword evidence="1" id="KW-0378">Hydrolase</keyword>
<dbReference type="EMBL" id="JBHUHD010000004">
    <property type="protein sequence ID" value="MFD2143758.1"/>
    <property type="molecule type" value="Genomic_DNA"/>
</dbReference>
<proteinExistence type="predicted"/>
<organism evidence="1 2">
    <name type="scientific">Ancylobacter oerskovii</name>
    <dbReference type="NCBI Taxonomy" id="459519"/>
    <lineage>
        <taxon>Bacteria</taxon>
        <taxon>Pseudomonadati</taxon>
        <taxon>Pseudomonadota</taxon>
        <taxon>Alphaproteobacteria</taxon>
        <taxon>Hyphomicrobiales</taxon>
        <taxon>Xanthobacteraceae</taxon>
        <taxon>Ancylobacter</taxon>
    </lineage>
</organism>
<dbReference type="InterPro" id="IPR036514">
    <property type="entry name" value="SGNH_hydro_sf"/>
</dbReference>
<name>A0ABW4Z5Q8_9HYPH</name>
<dbReference type="Proteomes" id="UP001597299">
    <property type="component" value="Unassembled WGS sequence"/>
</dbReference>
<evidence type="ECO:0000313" key="1">
    <source>
        <dbReference type="EMBL" id="MFD2143758.1"/>
    </source>
</evidence>
<comment type="caution">
    <text evidence="1">The sequence shown here is derived from an EMBL/GenBank/DDBJ whole genome shotgun (WGS) entry which is preliminary data.</text>
</comment>
<gene>
    <name evidence="1" type="ORF">ACFSNC_25655</name>
</gene>
<dbReference type="Gene3D" id="3.40.50.1110">
    <property type="entry name" value="SGNH hydrolase"/>
    <property type="match status" value="1"/>
</dbReference>
<dbReference type="GO" id="GO:0016787">
    <property type="term" value="F:hydrolase activity"/>
    <property type="evidence" value="ECO:0007669"/>
    <property type="project" value="UniProtKB-KW"/>
</dbReference>
<accession>A0ABW4Z5Q8</accession>
<protein>
    <submittedName>
        <fullName evidence="1">SGNH/GDSL hydrolase family protein</fullName>
    </submittedName>
</protein>
<reference evidence="2" key="1">
    <citation type="journal article" date="2019" name="Int. J. Syst. Evol. Microbiol.">
        <title>The Global Catalogue of Microorganisms (GCM) 10K type strain sequencing project: providing services to taxonomists for standard genome sequencing and annotation.</title>
        <authorList>
            <consortium name="The Broad Institute Genomics Platform"/>
            <consortium name="The Broad Institute Genome Sequencing Center for Infectious Disease"/>
            <person name="Wu L."/>
            <person name="Ma J."/>
        </authorList>
    </citation>
    <scope>NUCLEOTIDE SEQUENCE [LARGE SCALE GENOMIC DNA]</scope>
    <source>
        <strain evidence="2">CCM 7435</strain>
    </source>
</reference>
<dbReference type="RefSeq" id="WP_213351822.1">
    <property type="nucleotide sequence ID" value="NZ_JAHBGB010000011.1"/>
</dbReference>
<dbReference type="CDD" id="cd00229">
    <property type="entry name" value="SGNH_hydrolase"/>
    <property type="match status" value="1"/>
</dbReference>
<keyword evidence="2" id="KW-1185">Reference proteome</keyword>
<sequence>MKALVIGGSNTVMKSGYLRSMFEKAEYLSERTITYTNIAIGAASCVHGLHLCASRCDLSDYDIFIIEYTINDYKLSRGRDFDLWRGAYEGLIRLIISHRPDAHILSVILGRRDPIFYRRQDRIKAGISNISTHYGIDEIDIDLFLKTLSGGDFNAFSDFYLDGVHYKLPEVTTVIGDHLATQLSYYMINNRPSRTLPSPIVPWSLEGVQVLSGTTLQIGQSTEFKNSLLTLQTRRLALGERVTVDLPAELVEMSYVTTKSAGTLLIEESGYDPIVIDTNFRGVSVGKFAFLLRSFPFANKVWRRRARRGPRTVTFEVIDSTKKALMTQYYQKQFGMIPPDVDRSRQAVYIEGLMHESVVN</sequence>